<dbReference type="Gene3D" id="3.30.70.270">
    <property type="match status" value="1"/>
</dbReference>
<evidence type="ECO:0000313" key="4">
    <source>
        <dbReference type="EMBL" id="CAG9932944.1"/>
    </source>
</evidence>
<dbReference type="EMBL" id="OU912926">
    <property type="protein sequence ID" value="CAG9932944.1"/>
    <property type="molecule type" value="Genomic_DNA"/>
</dbReference>
<name>A0ABN8ALT1_9PROT</name>
<dbReference type="PANTHER" id="PTHR46663:SF2">
    <property type="entry name" value="GGDEF DOMAIN-CONTAINING PROTEIN"/>
    <property type="match status" value="1"/>
</dbReference>
<dbReference type="RefSeq" id="WP_239796807.1">
    <property type="nucleotide sequence ID" value="NZ_OU912926.1"/>
</dbReference>
<dbReference type="InterPro" id="IPR029787">
    <property type="entry name" value="Nucleotide_cyclase"/>
</dbReference>
<gene>
    <name evidence="4" type="ORF">NTG6680_1691</name>
</gene>
<dbReference type="SMART" id="SM00267">
    <property type="entry name" value="GGDEF"/>
    <property type="match status" value="1"/>
</dbReference>
<proteinExistence type="predicted"/>
<dbReference type="PROSITE" id="PS50887">
    <property type="entry name" value="GGDEF"/>
    <property type="match status" value="1"/>
</dbReference>
<evidence type="ECO:0000256" key="2">
    <source>
        <dbReference type="SAM" id="MobiDB-lite"/>
    </source>
</evidence>
<dbReference type="CDD" id="cd01949">
    <property type="entry name" value="GGDEF"/>
    <property type="match status" value="1"/>
</dbReference>
<feature type="coiled-coil region" evidence="1">
    <location>
        <begin position="83"/>
        <end position="113"/>
    </location>
</feature>
<accession>A0ABN8ALT1</accession>
<organism evidence="4 5">
    <name type="scientific">Candidatus Nitrotoga arctica</name>
    <dbReference type="NCBI Taxonomy" id="453162"/>
    <lineage>
        <taxon>Bacteria</taxon>
        <taxon>Pseudomonadati</taxon>
        <taxon>Pseudomonadota</taxon>
        <taxon>Betaproteobacteria</taxon>
        <taxon>Nitrosomonadales</taxon>
        <taxon>Gallionellaceae</taxon>
        <taxon>Candidatus Nitrotoga</taxon>
    </lineage>
</organism>
<evidence type="ECO:0000313" key="5">
    <source>
        <dbReference type="Proteomes" id="UP000839052"/>
    </source>
</evidence>
<dbReference type="Proteomes" id="UP000839052">
    <property type="component" value="Chromosome"/>
</dbReference>
<dbReference type="SUPFAM" id="SSF55073">
    <property type="entry name" value="Nucleotide cyclase"/>
    <property type="match status" value="1"/>
</dbReference>
<dbReference type="NCBIfam" id="TIGR00254">
    <property type="entry name" value="GGDEF"/>
    <property type="match status" value="1"/>
</dbReference>
<protein>
    <submittedName>
        <fullName evidence="4">Diguanylate cyclase (GGDEF) domain-containing protein</fullName>
    </submittedName>
</protein>
<dbReference type="PANTHER" id="PTHR46663">
    <property type="entry name" value="DIGUANYLATE CYCLASE DGCT-RELATED"/>
    <property type="match status" value="1"/>
</dbReference>
<evidence type="ECO:0000256" key="1">
    <source>
        <dbReference type="SAM" id="Coils"/>
    </source>
</evidence>
<sequence>MKSKQNGQVKLGQLTKQSKISPSLPNTLAHSEQIKDVVVECAEELSCVNIALKQVRADQDQPAEVEKALEKSGEVEMKVLDVAEQLTAVNNALEEEIIERERLEHQLISVKAQEESARHAAFHDPLTGLPNRVLFNDRLEHGLTQATRHGWNLAVMFVDLDEFKSINDLYGHDAGDAVLQTISQRLKETTRVDDTVSRHGGDEFLYLLMEINNIRDATLVAKKIIKAIQKPCNIGTRDLVIRASIGISIFPKNGKSADDLIKSADKAMYQAKRLKSGYTIAK</sequence>
<evidence type="ECO:0000259" key="3">
    <source>
        <dbReference type="PROSITE" id="PS50887"/>
    </source>
</evidence>
<keyword evidence="5" id="KW-1185">Reference proteome</keyword>
<feature type="domain" description="GGDEF" evidence="3">
    <location>
        <begin position="151"/>
        <end position="282"/>
    </location>
</feature>
<keyword evidence="1" id="KW-0175">Coiled coil</keyword>
<dbReference type="InterPro" id="IPR052163">
    <property type="entry name" value="DGC-Regulatory_Protein"/>
</dbReference>
<reference evidence="4 5" key="1">
    <citation type="submission" date="2021-10" db="EMBL/GenBank/DDBJ databases">
        <authorList>
            <person name="Koch H."/>
        </authorList>
    </citation>
    <scope>NUCLEOTIDE SEQUENCE [LARGE SCALE GENOMIC DNA]</scope>
    <source>
        <strain evidence="4">6680</strain>
    </source>
</reference>
<dbReference type="InterPro" id="IPR043128">
    <property type="entry name" value="Rev_trsase/Diguanyl_cyclase"/>
</dbReference>
<feature type="region of interest" description="Disordered" evidence="2">
    <location>
        <begin position="1"/>
        <end position="26"/>
    </location>
</feature>
<dbReference type="InterPro" id="IPR000160">
    <property type="entry name" value="GGDEF_dom"/>
</dbReference>
<dbReference type="Pfam" id="PF00990">
    <property type="entry name" value="GGDEF"/>
    <property type="match status" value="1"/>
</dbReference>